<sequence length="144" mass="15591">MIDRVLAAIDGSETSTRSLETLIAMSRDLKSAPDIVLLNVTVPMPVMTGMGVVLSDDVLQDYYTEAQEQALKDARARLDAADLRYVERREIGDPADLIARVAQETGAKLIFMGSRGHGAIGSLLLGSTSQKVMHLTHTPVVITR</sequence>
<dbReference type="Gene3D" id="3.40.50.620">
    <property type="entry name" value="HUPs"/>
    <property type="match status" value="1"/>
</dbReference>
<comment type="similarity">
    <text evidence="1">Belongs to the universal stress protein A family.</text>
</comment>
<protein>
    <submittedName>
        <fullName evidence="4">Universal stress protein</fullName>
    </submittedName>
</protein>
<dbReference type="PANTHER" id="PTHR46268">
    <property type="entry name" value="STRESS RESPONSE PROTEIN NHAX"/>
    <property type="match status" value="1"/>
</dbReference>
<feature type="domain" description="UspA" evidence="2">
    <location>
        <begin position="1"/>
        <end position="144"/>
    </location>
</feature>
<dbReference type="PANTHER" id="PTHR46268:SF6">
    <property type="entry name" value="UNIVERSAL STRESS PROTEIN UP12"/>
    <property type="match status" value="1"/>
</dbReference>
<evidence type="ECO:0000313" key="4">
    <source>
        <dbReference type="RefSeq" id="WP_028313109.1"/>
    </source>
</evidence>
<name>A0A8B6X6W3_9BURK</name>
<dbReference type="PRINTS" id="PR01438">
    <property type="entry name" value="UNVRSLSTRESS"/>
</dbReference>
<organism evidence="3 4">
    <name type="scientific">Derxia gummosa DSM 723</name>
    <dbReference type="NCBI Taxonomy" id="1121388"/>
    <lineage>
        <taxon>Bacteria</taxon>
        <taxon>Pseudomonadati</taxon>
        <taxon>Pseudomonadota</taxon>
        <taxon>Betaproteobacteria</taxon>
        <taxon>Burkholderiales</taxon>
        <taxon>Alcaligenaceae</taxon>
        <taxon>Derxia</taxon>
    </lineage>
</organism>
<dbReference type="Proteomes" id="UP000675920">
    <property type="component" value="Unplaced"/>
</dbReference>
<dbReference type="SUPFAM" id="SSF52402">
    <property type="entry name" value="Adenine nucleotide alpha hydrolases-like"/>
    <property type="match status" value="1"/>
</dbReference>
<accession>A0A8B6X6W3</accession>
<dbReference type="InterPro" id="IPR014729">
    <property type="entry name" value="Rossmann-like_a/b/a_fold"/>
</dbReference>
<keyword evidence="3" id="KW-1185">Reference proteome</keyword>
<dbReference type="OrthoDB" id="5512223at2"/>
<reference evidence="4" key="3">
    <citation type="journal article" date="2013" name="Evol. Appl.">
        <title>Structural and functional insight into the universal stress protein family.</title>
        <authorList>
            <person name="Tkaczuk K.L."/>
            <person name="A Shumilin I."/>
            <person name="Chruszcz M."/>
            <person name="Evdokimova E."/>
            <person name="Savchenko A."/>
            <person name="Minor W."/>
        </authorList>
    </citation>
    <scope>NUCLEOTIDE SEQUENCE</scope>
</reference>
<reference evidence="4" key="1">
    <citation type="journal article" date="1997" name="J. Mol. Biol.">
        <title>The universal stress protein, UspA, of Escherichia coli is phosphorylated in response to stasis.</title>
        <authorList>
            <person name="Freestone P."/>
            <person name="Nystrom T."/>
            <person name="Trinei M."/>
            <person name="Norris V."/>
        </authorList>
    </citation>
    <scope>NUCLEOTIDE SEQUENCE</scope>
</reference>
<dbReference type="RefSeq" id="WP_028313109.1">
    <property type="nucleotide sequence ID" value="NZ_KI519500.1"/>
</dbReference>
<dbReference type="InterPro" id="IPR006016">
    <property type="entry name" value="UspA"/>
</dbReference>
<evidence type="ECO:0000313" key="3">
    <source>
        <dbReference type="Proteomes" id="UP000675920"/>
    </source>
</evidence>
<dbReference type="CDD" id="cd00293">
    <property type="entry name" value="USP-like"/>
    <property type="match status" value="1"/>
</dbReference>
<reference evidence="4" key="2">
    <citation type="journal article" date="2003" name="Curr. Opin. Microbiol.">
        <title>The bacterial universal stress protein: function and regulation.</title>
        <authorList>
            <person name="Kvint K."/>
            <person name="Nachin L."/>
            <person name="Diez A."/>
            <person name="Nystrom T."/>
        </authorList>
    </citation>
    <scope>NUCLEOTIDE SEQUENCE</scope>
</reference>
<dbReference type="AlphaFoldDB" id="A0A8B6X6W3"/>
<evidence type="ECO:0000259" key="2">
    <source>
        <dbReference type="Pfam" id="PF00582"/>
    </source>
</evidence>
<proteinExistence type="inferred from homology"/>
<evidence type="ECO:0000256" key="1">
    <source>
        <dbReference type="ARBA" id="ARBA00008791"/>
    </source>
</evidence>
<dbReference type="InterPro" id="IPR006015">
    <property type="entry name" value="Universal_stress_UspA"/>
</dbReference>
<reference evidence="4" key="4">
    <citation type="submission" date="2025-08" db="UniProtKB">
        <authorList>
            <consortium name="RefSeq"/>
        </authorList>
    </citation>
    <scope>IDENTIFICATION</scope>
</reference>
<dbReference type="Pfam" id="PF00582">
    <property type="entry name" value="Usp"/>
    <property type="match status" value="1"/>
</dbReference>